<dbReference type="InterPro" id="IPR013154">
    <property type="entry name" value="ADH-like_N"/>
</dbReference>
<dbReference type="SMART" id="SM00829">
    <property type="entry name" value="PKS_ER"/>
    <property type="match status" value="1"/>
</dbReference>
<dbReference type="Pfam" id="PF00107">
    <property type="entry name" value="ADH_zinc_N"/>
    <property type="match status" value="1"/>
</dbReference>
<dbReference type="OrthoDB" id="9809185at2"/>
<evidence type="ECO:0000313" key="4">
    <source>
        <dbReference type="Proteomes" id="UP000321085"/>
    </source>
</evidence>
<reference evidence="3 4" key="1">
    <citation type="submission" date="2019-07" db="EMBL/GenBank/DDBJ databases">
        <title>Whole genome shotgun sequence of Microvirga aerophila NBRC 106136.</title>
        <authorList>
            <person name="Hosoyama A."/>
            <person name="Uohara A."/>
            <person name="Ohji S."/>
            <person name="Ichikawa N."/>
        </authorList>
    </citation>
    <scope>NUCLEOTIDE SEQUENCE [LARGE SCALE GENOMIC DNA]</scope>
    <source>
        <strain evidence="3 4">NBRC 106136</strain>
    </source>
</reference>
<comment type="caution">
    <text evidence="3">The sequence shown here is derived from an EMBL/GenBank/DDBJ whole genome shotgun (WGS) entry which is preliminary data.</text>
</comment>
<dbReference type="InterPro" id="IPR011032">
    <property type="entry name" value="GroES-like_sf"/>
</dbReference>
<keyword evidence="1" id="KW-0560">Oxidoreductase</keyword>
<evidence type="ECO:0000313" key="3">
    <source>
        <dbReference type="EMBL" id="GEO15494.1"/>
    </source>
</evidence>
<dbReference type="PANTHER" id="PTHR43401:SF3">
    <property type="entry name" value="L-GALACTONATE-5-DEHYDROGENASE"/>
    <property type="match status" value="1"/>
</dbReference>
<dbReference type="PANTHER" id="PTHR43401">
    <property type="entry name" value="L-THREONINE 3-DEHYDROGENASE"/>
    <property type="match status" value="1"/>
</dbReference>
<sequence>MKALICHSPGHLEVVERPAPGPAPKGYAAVDIKHIGICGTDYHIFEGKHPFLEYPRVMGHELSGMVAEAAAGSGLKTGSPVIINPYIACGTCIACRKGKMNCCTNIRVLGVHTDGGMCERILVPEENLYPAEGLSLRDAAMVEFLAIGAHAVRRSLAEAGSRALVIGTGPIGLGVAIFARIAGLEVTLHDMSQERLSFASERLGFEKGVVLSDSAHEELMRLTGNDGFDVVFDATGNAASIHKGFGLVAHGGAFVLVSVVKDNITFSDPEFHKREMMLIGSRNAQRADFEHVISSIRDGLVPLDELASHSTTLDQAPEAMARWTHEKDGLIKAIINV</sequence>
<dbReference type="InterPro" id="IPR013149">
    <property type="entry name" value="ADH-like_C"/>
</dbReference>
<keyword evidence="4" id="KW-1185">Reference proteome</keyword>
<dbReference type="Proteomes" id="UP000321085">
    <property type="component" value="Unassembled WGS sequence"/>
</dbReference>
<dbReference type="AlphaFoldDB" id="A0A512BU84"/>
<dbReference type="InterPro" id="IPR020843">
    <property type="entry name" value="ER"/>
</dbReference>
<proteinExistence type="predicted"/>
<dbReference type="InterPro" id="IPR036291">
    <property type="entry name" value="NAD(P)-bd_dom_sf"/>
</dbReference>
<dbReference type="InterPro" id="IPR050129">
    <property type="entry name" value="Zn_alcohol_dh"/>
</dbReference>
<feature type="domain" description="Enoyl reductase (ER)" evidence="2">
    <location>
        <begin position="7"/>
        <end position="330"/>
    </location>
</feature>
<dbReference type="RefSeq" id="WP_114187637.1">
    <property type="nucleotide sequence ID" value="NZ_BJYU01000042.1"/>
</dbReference>
<organism evidence="3 4">
    <name type="scientific">Microvirga aerophila</name>
    <dbReference type="NCBI Taxonomy" id="670291"/>
    <lineage>
        <taxon>Bacteria</taxon>
        <taxon>Pseudomonadati</taxon>
        <taxon>Pseudomonadota</taxon>
        <taxon>Alphaproteobacteria</taxon>
        <taxon>Hyphomicrobiales</taxon>
        <taxon>Methylobacteriaceae</taxon>
        <taxon>Microvirga</taxon>
    </lineage>
</organism>
<name>A0A512BU84_9HYPH</name>
<dbReference type="CDD" id="cd08261">
    <property type="entry name" value="Zn_ADH7"/>
    <property type="match status" value="1"/>
</dbReference>
<dbReference type="EMBL" id="BJYU01000042">
    <property type="protein sequence ID" value="GEO15494.1"/>
    <property type="molecule type" value="Genomic_DNA"/>
</dbReference>
<accession>A0A512BU84</accession>
<evidence type="ECO:0000259" key="2">
    <source>
        <dbReference type="SMART" id="SM00829"/>
    </source>
</evidence>
<dbReference type="SUPFAM" id="SSF51735">
    <property type="entry name" value="NAD(P)-binding Rossmann-fold domains"/>
    <property type="match status" value="1"/>
</dbReference>
<dbReference type="Gene3D" id="3.90.180.10">
    <property type="entry name" value="Medium-chain alcohol dehydrogenases, catalytic domain"/>
    <property type="match status" value="1"/>
</dbReference>
<dbReference type="Gene3D" id="3.40.50.720">
    <property type="entry name" value="NAD(P)-binding Rossmann-like Domain"/>
    <property type="match status" value="1"/>
</dbReference>
<gene>
    <name evidence="3" type="ORF">MAE02_31900</name>
</gene>
<dbReference type="Pfam" id="PF08240">
    <property type="entry name" value="ADH_N"/>
    <property type="match status" value="1"/>
</dbReference>
<dbReference type="SUPFAM" id="SSF50129">
    <property type="entry name" value="GroES-like"/>
    <property type="match status" value="1"/>
</dbReference>
<evidence type="ECO:0000256" key="1">
    <source>
        <dbReference type="ARBA" id="ARBA00023002"/>
    </source>
</evidence>
<dbReference type="GO" id="GO:0016491">
    <property type="term" value="F:oxidoreductase activity"/>
    <property type="evidence" value="ECO:0007669"/>
    <property type="project" value="UniProtKB-KW"/>
</dbReference>
<protein>
    <submittedName>
        <fullName evidence="3">Dehydrogenase</fullName>
    </submittedName>
</protein>